<evidence type="ECO:0000313" key="2">
    <source>
        <dbReference type="Proteomes" id="UP000219271"/>
    </source>
</evidence>
<dbReference type="OrthoDB" id="9886443at2"/>
<evidence type="ECO:0000313" key="1">
    <source>
        <dbReference type="EMBL" id="SOD61705.1"/>
    </source>
</evidence>
<accession>A0A286DST7</accession>
<keyword evidence="2" id="KW-1185">Reference proteome</keyword>
<gene>
    <name evidence="1" type="ORF">SAMN06273570_5258</name>
</gene>
<sequence>MENILSKYIDTEIGVSFSSGKVDAATLKSFNSGFIVIQSKETVQHIPFHSVVRFIEAGDEAYFLLRKRSHPLTIVVTPVISVVSTY</sequence>
<protein>
    <submittedName>
        <fullName evidence="1">Uncharacterized protein</fullName>
    </submittedName>
</protein>
<organism evidence="1 2">
    <name type="scientific">Candidatus Pantoea floridensis</name>
    <dbReference type="NCBI Taxonomy" id="1938870"/>
    <lineage>
        <taxon>Bacteria</taxon>
        <taxon>Pseudomonadati</taxon>
        <taxon>Pseudomonadota</taxon>
        <taxon>Gammaproteobacteria</taxon>
        <taxon>Enterobacterales</taxon>
        <taxon>Erwiniaceae</taxon>
        <taxon>Pantoea</taxon>
    </lineage>
</organism>
<reference evidence="2" key="1">
    <citation type="submission" date="2017-09" db="EMBL/GenBank/DDBJ databases">
        <authorList>
            <person name="Varghese N."/>
            <person name="Submissions S."/>
        </authorList>
    </citation>
    <scope>NUCLEOTIDE SEQUENCE [LARGE SCALE GENOMIC DNA]</scope>
    <source>
        <strain evidence="2">JKS000234</strain>
    </source>
</reference>
<dbReference type="RefSeq" id="WP_097098682.1">
    <property type="nucleotide sequence ID" value="NZ_OCMY01000005.1"/>
</dbReference>
<name>A0A286DST7_9GAMM</name>
<dbReference type="Proteomes" id="UP000219271">
    <property type="component" value="Unassembled WGS sequence"/>
</dbReference>
<proteinExistence type="predicted"/>
<dbReference type="EMBL" id="OCMY01000005">
    <property type="protein sequence ID" value="SOD61705.1"/>
    <property type="molecule type" value="Genomic_DNA"/>
</dbReference>
<dbReference type="AlphaFoldDB" id="A0A286DST7"/>